<evidence type="ECO:0000313" key="2">
    <source>
        <dbReference type="EMBL" id="GGC86065.1"/>
    </source>
</evidence>
<accession>A0ABQ1NW90</accession>
<sequence length="357" mass="39496">MDSLSQALLGASVGGAMLGRWHGRKALVAGALLGTLPDMDVVLDFGDAVADMTYHRGFSHSLFVLTGLSLILAWLARRLRPHPDYTAVRLWLCIWLIFVTHVLLDAFTTYGTQLFWPMTTAPVAISSIFIIDPLYTLPLLFAVVAGLIIGMNRAGLRWQHAALVISSLYLLSTLAGKQMADYRLDRALALAGVETEHRFSSPTPFNTLLWRVVAVDGDDYYEGLTGWFDSELPKLVKLPRNYSEAALALEGSEQHHRLRWFTRDMLRYDLIGSQWVVTDLRLGMTGYHPFRFALATVSDDGKTTSLVRDSELWPAPAADLGQLGGLFRRAIDAQYRFPLESLANNLGDMPAASGATP</sequence>
<dbReference type="Pfam" id="PF04307">
    <property type="entry name" value="YdjM"/>
    <property type="match status" value="1"/>
</dbReference>
<feature type="transmembrane region" description="Helical" evidence="1">
    <location>
        <begin position="124"/>
        <end position="149"/>
    </location>
</feature>
<feature type="transmembrane region" description="Helical" evidence="1">
    <location>
        <begin position="161"/>
        <end position="180"/>
    </location>
</feature>
<dbReference type="PANTHER" id="PTHR40031:SF1">
    <property type="entry name" value="MEMBRANE-BOUND METAL-DEPENDENT HYDROLASE"/>
    <property type="match status" value="1"/>
</dbReference>
<keyword evidence="1" id="KW-0472">Membrane</keyword>
<feature type="transmembrane region" description="Helical" evidence="1">
    <location>
        <begin position="88"/>
        <end position="104"/>
    </location>
</feature>
<keyword evidence="3" id="KW-1185">Reference proteome</keyword>
<organism evidence="2 3">
    <name type="scientific">Halopseudomonas salina</name>
    <dbReference type="NCBI Taxonomy" id="1323744"/>
    <lineage>
        <taxon>Bacteria</taxon>
        <taxon>Pseudomonadati</taxon>
        <taxon>Pseudomonadota</taxon>
        <taxon>Gammaproteobacteria</taxon>
        <taxon>Pseudomonadales</taxon>
        <taxon>Pseudomonadaceae</taxon>
        <taxon>Halopseudomonas</taxon>
    </lineage>
</organism>
<name>A0ABQ1NW90_9GAMM</name>
<dbReference type="RefSeq" id="WP_150277666.1">
    <property type="nucleotide sequence ID" value="NZ_BMFF01000001.1"/>
</dbReference>
<protein>
    <submittedName>
        <fullName evidence="2">Integral membrane protein</fullName>
    </submittedName>
</protein>
<evidence type="ECO:0000313" key="3">
    <source>
        <dbReference type="Proteomes" id="UP000638188"/>
    </source>
</evidence>
<evidence type="ECO:0000256" key="1">
    <source>
        <dbReference type="SAM" id="Phobius"/>
    </source>
</evidence>
<keyword evidence="1" id="KW-1133">Transmembrane helix</keyword>
<dbReference type="InterPro" id="IPR053170">
    <property type="entry name" value="Transcription_regulator"/>
</dbReference>
<reference evidence="3" key="1">
    <citation type="journal article" date="2019" name="Int. J. Syst. Evol. Microbiol.">
        <title>The Global Catalogue of Microorganisms (GCM) 10K type strain sequencing project: providing services to taxonomists for standard genome sequencing and annotation.</title>
        <authorList>
            <consortium name="The Broad Institute Genomics Platform"/>
            <consortium name="The Broad Institute Genome Sequencing Center for Infectious Disease"/>
            <person name="Wu L."/>
            <person name="Ma J."/>
        </authorList>
    </citation>
    <scope>NUCLEOTIDE SEQUENCE [LARGE SCALE GENOMIC DNA]</scope>
    <source>
        <strain evidence="3">CGMCC 1.12482</strain>
    </source>
</reference>
<dbReference type="PANTHER" id="PTHR40031">
    <property type="entry name" value="HYPOTHETICAL MEMBRANE SPANNING PROTEIN"/>
    <property type="match status" value="1"/>
</dbReference>
<feature type="transmembrane region" description="Helical" evidence="1">
    <location>
        <begin position="57"/>
        <end position="76"/>
    </location>
</feature>
<dbReference type="EMBL" id="BMFF01000001">
    <property type="protein sequence ID" value="GGC86065.1"/>
    <property type="molecule type" value="Genomic_DNA"/>
</dbReference>
<dbReference type="Proteomes" id="UP000638188">
    <property type="component" value="Unassembled WGS sequence"/>
</dbReference>
<comment type="caution">
    <text evidence="2">The sequence shown here is derived from an EMBL/GenBank/DDBJ whole genome shotgun (WGS) entry which is preliminary data.</text>
</comment>
<gene>
    <name evidence="2" type="ORF">GCM10007418_02270</name>
</gene>
<proteinExistence type="predicted"/>
<keyword evidence="1" id="KW-0812">Transmembrane</keyword>
<dbReference type="InterPro" id="IPR007404">
    <property type="entry name" value="YdjM-like"/>
</dbReference>